<sequence>MTDRMPEPERTASDVGAEADAALDHALREAPVDESVEYDDQPATDEGEDDYVLYSEVLPHLEELAVLRKERTKLIDVLLYARDRVSSPAVASRMDDSLGQIGIQVIHPEPGDRFDAKQHEASATVPTTDKARHGTIAEIELAGYIDGDRVVRAPIVTVYSTEAQESQ</sequence>
<dbReference type="SUPFAM" id="SSF51064">
    <property type="entry name" value="Head domain of nucleotide exchange factor GrpE"/>
    <property type="match status" value="1"/>
</dbReference>
<evidence type="ECO:0000313" key="4">
    <source>
        <dbReference type="Proteomes" id="UP000237752"/>
    </source>
</evidence>
<dbReference type="AlphaFoldDB" id="A0A2T0ZZ56"/>
<dbReference type="EMBL" id="PVUE01000008">
    <property type="protein sequence ID" value="PRZ41649.1"/>
    <property type="molecule type" value="Genomic_DNA"/>
</dbReference>
<feature type="region of interest" description="Disordered" evidence="2">
    <location>
        <begin position="1"/>
        <end position="47"/>
    </location>
</feature>
<reference evidence="3 4" key="1">
    <citation type="submission" date="2018-03" db="EMBL/GenBank/DDBJ databases">
        <title>Genomic Encyclopedia of Archaeal and Bacterial Type Strains, Phase II (KMG-II): from individual species to whole genera.</title>
        <authorList>
            <person name="Goeker M."/>
        </authorList>
    </citation>
    <scope>NUCLEOTIDE SEQUENCE [LARGE SCALE GENOMIC DNA]</scope>
    <source>
        <strain evidence="3 4">DSM 100065</strain>
    </source>
</reference>
<comment type="caution">
    <text evidence="3">The sequence shown here is derived from an EMBL/GenBank/DDBJ whole genome shotgun (WGS) entry which is preliminary data.</text>
</comment>
<name>A0A2T0ZZ56_9ACTN</name>
<keyword evidence="4" id="KW-1185">Reference proteome</keyword>
<dbReference type="InterPro" id="IPR000740">
    <property type="entry name" value="GrpE"/>
</dbReference>
<feature type="compositionally biased region" description="Basic and acidic residues" evidence="2">
    <location>
        <begin position="1"/>
        <end position="12"/>
    </location>
</feature>
<accession>A0A2T0ZZ56</accession>
<dbReference type="Proteomes" id="UP000237752">
    <property type="component" value="Unassembled WGS sequence"/>
</dbReference>
<feature type="compositionally biased region" description="Acidic residues" evidence="2">
    <location>
        <begin position="32"/>
        <end position="47"/>
    </location>
</feature>
<evidence type="ECO:0000256" key="1">
    <source>
        <dbReference type="ARBA" id="ARBA00023186"/>
    </source>
</evidence>
<dbReference type="GO" id="GO:0051087">
    <property type="term" value="F:protein-folding chaperone binding"/>
    <property type="evidence" value="ECO:0007669"/>
    <property type="project" value="InterPro"/>
</dbReference>
<dbReference type="InterPro" id="IPR009012">
    <property type="entry name" value="GrpE_head"/>
</dbReference>
<organism evidence="3 4">
    <name type="scientific">Antricoccus suffuscus</name>
    <dbReference type="NCBI Taxonomy" id="1629062"/>
    <lineage>
        <taxon>Bacteria</taxon>
        <taxon>Bacillati</taxon>
        <taxon>Actinomycetota</taxon>
        <taxon>Actinomycetes</taxon>
        <taxon>Geodermatophilales</taxon>
        <taxon>Antricoccaceae</taxon>
        <taxon>Antricoccus</taxon>
    </lineage>
</organism>
<dbReference type="RefSeq" id="WP_202862512.1">
    <property type="nucleotide sequence ID" value="NZ_PVUE01000008.1"/>
</dbReference>
<proteinExistence type="predicted"/>
<gene>
    <name evidence="3" type="ORF">CLV47_1088</name>
</gene>
<dbReference type="Gene3D" id="2.30.22.10">
    <property type="entry name" value="Head domain of nucleotide exchange factor GrpE"/>
    <property type="match status" value="1"/>
</dbReference>
<protein>
    <submittedName>
        <fullName evidence="3">GrpE protein</fullName>
    </submittedName>
</protein>
<evidence type="ECO:0000313" key="3">
    <source>
        <dbReference type="EMBL" id="PRZ41649.1"/>
    </source>
</evidence>
<keyword evidence="1" id="KW-0143">Chaperone</keyword>
<feature type="compositionally biased region" description="Basic and acidic residues" evidence="2">
    <location>
        <begin position="22"/>
        <end position="31"/>
    </location>
</feature>
<dbReference type="GO" id="GO:0000774">
    <property type="term" value="F:adenyl-nucleotide exchange factor activity"/>
    <property type="evidence" value="ECO:0007669"/>
    <property type="project" value="InterPro"/>
</dbReference>
<dbReference type="Pfam" id="PF01025">
    <property type="entry name" value="GrpE"/>
    <property type="match status" value="1"/>
</dbReference>
<evidence type="ECO:0000256" key="2">
    <source>
        <dbReference type="SAM" id="MobiDB-lite"/>
    </source>
</evidence>
<dbReference type="GO" id="GO:0042803">
    <property type="term" value="F:protein homodimerization activity"/>
    <property type="evidence" value="ECO:0007669"/>
    <property type="project" value="InterPro"/>
</dbReference>
<dbReference type="GO" id="GO:0006457">
    <property type="term" value="P:protein folding"/>
    <property type="evidence" value="ECO:0007669"/>
    <property type="project" value="InterPro"/>
</dbReference>